<dbReference type="EMBL" id="AAKM01000009">
    <property type="protein sequence ID" value="EDL44404.1"/>
    <property type="molecule type" value="Genomic_DNA"/>
</dbReference>
<dbReference type="OMA" id="YLSQERM"/>
<dbReference type="PhylomeDB" id="A5K7Z0"/>
<dbReference type="FunCoup" id="A5K7Z0">
    <property type="interactions" value="1"/>
</dbReference>
<evidence type="ECO:0000313" key="4">
    <source>
        <dbReference type="EMBL" id="EDL44404.1"/>
    </source>
</evidence>
<dbReference type="InterPro" id="IPR024781">
    <property type="entry name" value="MSP_C"/>
</dbReference>
<dbReference type="RefSeq" id="XP_001614131.1">
    <property type="nucleotide sequence ID" value="XM_001614081.1"/>
</dbReference>
<feature type="compositionally biased region" description="Polar residues" evidence="1">
    <location>
        <begin position="292"/>
        <end position="304"/>
    </location>
</feature>
<dbReference type="VEuPathDB" id="PlasmoDB:PVX_082650"/>
<gene>
    <name evidence="4" type="ORF">PVX_082650</name>
</gene>
<dbReference type="Proteomes" id="UP000008333">
    <property type="component" value="Unassembled WGS sequence"/>
</dbReference>
<feature type="compositionally biased region" description="Basic and acidic residues" evidence="1">
    <location>
        <begin position="181"/>
        <end position="193"/>
    </location>
</feature>
<name>A5K7Z0_PLAVS</name>
<reference evidence="4 5" key="1">
    <citation type="journal article" date="2008" name="Nature">
        <title>Comparative genomics of the neglected human malaria parasite Plasmodium vivax.</title>
        <authorList>
            <person name="Carlton J.M."/>
            <person name="Adams J.H."/>
            <person name="Silva J.C."/>
            <person name="Bidwell S.L."/>
            <person name="Lorenzi H."/>
            <person name="Caler E."/>
            <person name="Crabtree J."/>
            <person name="Angiuoli S.V."/>
            <person name="Merino E.F."/>
            <person name="Amedeo P."/>
            <person name="Cheng Q."/>
            <person name="Coulson R.M."/>
            <person name="Crabb B.S."/>
            <person name="Del Portillo H.A."/>
            <person name="Essien K."/>
            <person name="Feldblyum T.V."/>
            <person name="Fernandez-Becerra C."/>
            <person name="Gilson P.R."/>
            <person name="Gueye A.H."/>
            <person name="Guo X."/>
            <person name="Kang'a S."/>
            <person name="Kooij T.W."/>
            <person name="Korsinczky M."/>
            <person name="Meyer E.V."/>
            <person name="Nene V."/>
            <person name="Paulsen I."/>
            <person name="White O."/>
            <person name="Ralph S.A."/>
            <person name="Ren Q."/>
            <person name="Sargeant T.J."/>
            <person name="Salzberg S.L."/>
            <person name="Stoeckert C.J."/>
            <person name="Sullivan S.A."/>
            <person name="Yamamoto M.M."/>
            <person name="Hoffman S.L."/>
            <person name="Wortman J.R."/>
            <person name="Gardner M.J."/>
            <person name="Galinski M.R."/>
            <person name="Barnwell J.W."/>
            <person name="Fraser-Liggett C.M."/>
        </authorList>
    </citation>
    <scope>NUCLEOTIDE SEQUENCE [LARGE SCALE GENOMIC DNA]</scope>
    <source>
        <strain evidence="4 5">Salvador I</strain>
    </source>
</reference>
<dbReference type="Pfam" id="PF12948">
    <property type="entry name" value="MSP7_C"/>
    <property type="match status" value="1"/>
</dbReference>
<keyword evidence="2" id="KW-0732">Signal</keyword>
<dbReference type="PROSITE" id="PS51257">
    <property type="entry name" value="PROKAR_LIPOPROTEIN"/>
    <property type="match status" value="1"/>
</dbReference>
<dbReference type="GeneID" id="5473416"/>
<feature type="compositionally biased region" description="Low complexity" evidence="1">
    <location>
        <begin position="245"/>
        <end position="262"/>
    </location>
</feature>
<evidence type="ECO:0000256" key="2">
    <source>
        <dbReference type="SAM" id="SignalP"/>
    </source>
</evidence>
<feature type="chain" id="PRO_5002685137" evidence="2">
    <location>
        <begin position="23"/>
        <end position="453"/>
    </location>
</feature>
<comment type="caution">
    <text evidence="4">The sequence shown here is derived from an EMBL/GenBank/DDBJ whole genome shotgun (WGS) entry which is preliminary data.</text>
</comment>
<protein>
    <submittedName>
        <fullName evidence="4">Merozoite surface protein 7 (MSP7), putative</fullName>
    </submittedName>
</protein>
<feature type="signal peptide" evidence="2">
    <location>
        <begin position="1"/>
        <end position="22"/>
    </location>
</feature>
<sequence>MRKKIVFVCSIFVLLSCSPASSEQLGIQKKKKNLEQDAMHALMKKLESLYKLSATDNGEIFNKEIDALKKQIDQLHQHGGGNEGESLGHLLESEAADDSGKKTIFGVDEDDLDNYDADFIGQSKGKIKGQADTTAVAKPPTGSGAGAHGSHSPPKPSVLVVPGKSGKEDSVATLENGYESIHGEDEPREDSTSHDSPPALPVGRSEGDSSASGGGTEGQQPDPASARGSQASGGRGGGDQTNTTQPAGGQQSSSAARSLQAPHAGDSQLPNAGGDPQSPAAAGHQQPPTSPPANNEGTTVTQESALAATPPKGTADSNDAKIKYLDKLYDEVLTTSDNTSGIHVPDYHSKYNTIRQKYEYSMNPVEYEIVKNLFNVGFKNDGAASSDATPLVDVFKKALADEKFQAEFDNFVHGLYGFAKRHSYLSEARMKDNKLYSDLLKNAISLMSTLQVS</sequence>
<keyword evidence="5" id="KW-1185">Reference proteome</keyword>
<feature type="region of interest" description="Disordered" evidence="1">
    <location>
        <begin position="125"/>
        <end position="318"/>
    </location>
</feature>
<evidence type="ECO:0000256" key="1">
    <source>
        <dbReference type="SAM" id="MobiDB-lite"/>
    </source>
</evidence>
<dbReference type="InParanoid" id="A5K7Z0"/>
<proteinExistence type="predicted"/>
<dbReference type="AlphaFoldDB" id="A5K7Z0"/>
<evidence type="ECO:0000313" key="5">
    <source>
        <dbReference type="Proteomes" id="UP000008333"/>
    </source>
</evidence>
<feature type="domain" description="Merozoite surface protein C-terminal" evidence="3">
    <location>
        <begin position="322"/>
        <end position="444"/>
    </location>
</feature>
<dbReference type="KEGG" id="pvx:PVX_082650"/>
<evidence type="ECO:0000259" key="3">
    <source>
        <dbReference type="Pfam" id="PF12948"/>
    </source>
</evidence>
<organism evidence="4 5">
    <name type="scientific">Plasmodium vivax (strain Salvador I)</name>
    <dbReference type="NCBI Taxonomy" id="126793"/>
    <lineage>
        <taxon>Eukaryota</taxon>
        <taxon>Sar</taxon>
        <taxon>Alveolata</taxon>
        <taxon>Apicomplexa</taxon>
        <taxon>Aconoidasida</taxon>
        <taxon>Haemosporida</taxon>
        <taxon>Plasmodiidae</taxon>
        <taxon>Plasmodium</taxon>
        <taxon>Plasmodium (Plasmodium)</taxon>
    </lineage>
</organism>
<accession>A5K7Z0</accession>
<keyword evidence="4" id="KW-0477">Merozoite</keyword>